<dbReference type="Gramene" id="PUZ50981">
    <property type="protein sequence ID" value="PUZ50981"/>
    <property type="gene ID" value="GQ55_6G123100"/>
</dbReference>
<protein>
    <submittedName>
        <fullName evidence="1">Uncharacterized protein</fullName>
    </submittedName>
</protein>
<dbReference type="EMBL" id="CM009754">
    <property type="protein sequence ID" value="PUZ50981.1"/>
    <property type="molecule type" value="Genomic_DNA"/>
</dbReference>
<name>A0A2T7D5X4_9POAL</name>
<sequence length="105" mass="11568">MHICHHLQQIEVAVTIQCNGICSIPSRRCCDGHHHPISIEVVFTMAWIVITNTIDGCVLGMWDASACCVFVAAGEWNWEQNRAEGMMAPIGLAGWLDQGSLAKYV</sequence>
<accession>A0A2T7D5X4</accession>
<dbReference type="AlphaFoldDB" id="A0A2T7D5X4"/>
<dbReference type="Proteomes" id="UP000244336">
    <property type="component" value="Chromosome 6"/>
</dbReference>
<organism evidence="1 2">
    <name type="scientific">Panicum hallii var. hallii</name>
    <dbReference type="NCBI Taxonomy" id="1504633"/>
    <lineage>
        <taxon>Eukaryota</taxon>
        <taxon>Viridiplantae</taxon>
        <taxon>Streptophyta</taxon>
        <taxon>Embryophyta</taxon>
        <taxon>Tracheophyta</taxon>
        <taxon>Spermatophyta</taxon>
        <taxon>Magnoliopsida</taxon>
        <taxon>Liliopsida</taxon>
        <taxon>Poales</taxon>
        <taxon>Poaceae</taxon>
        <taxon>PACMAD clade</taxon>
        <taxon>Panicoideae</taxon>
        <taxon>Panicodae</taxon>
        <taxon>Paniceae</taxon>
        <taxon>Panicinae</taxon>
        <taxon>Panicum</taxon>
        <taxon>Panicum sect. Panicum</taxon>
    </lineage>
</organism>
<evidence type="ECO:0000313" key="2">
    <source>
        <dbReference type="Proteomes" id="UP000244336"/>
    </source>
</evidence>
<gene>
    <name evidence="1" type="ORF">GQ55_6G123100</name>
</gene>
<proteinExistence type="predicted"/>
<keyword evidence="2" id="KW-1185">Reference proteome</keyword>
<evidence type="ECO:0000313" key="1">
    <source>
        <dbReference type="EMBL" id="PUZ50981.1"/>
    </source>
</evidence>
<reference evidence="1 2" key="1">
    <citation type="submission" date="2018-04" db="EMBL/GenBank/DDBJ databases">
        <title>WGS assembly of Panicum hallii var. hallii HAL2.</title>
        <authorList>
            <person name="Lovell J."/>
            <person name="Jenkins J."/>
            <person name="Lowry D."/>
            <person name="Mamidi S."/>
            <person name="Sreedasyam A."/>
            <person name="Weng X."/>
            <person name="Barry K."/>
            <person name="Bonette J."/>
            <person name="Campitelli B."/>
            <person name="Daum C."/>
            <person name="Gordon S."/>
            <person name="Gould B."/>
            <person name="Lipzen A."/>
            <person name="MacQueen A."/>
            <person name="Palacio-Mejia J."/>
            <person name="Plott C."/>
            <person name="Shakirov E."/>
            <person name="Shu S."/>
            <person name="Yoshinaga Y."/>
            <person name="Zane M."/>
            <person name="Rokhsar D."/>
            <person name="Grimwood J."/>
            <person name="Schmutz J."/>
            <person name="Juenger T."/>
        </authorList>
    </citation>
    <scope>NUCLEOTIDE SEQUENCE [LARGE SCALE GENOMIC DNA]</scope>
    <source>
        <strain evidence="2">cv. HAL2</strain>
    </source>
</reference>